<feature type="transmembrane region" description="Helical" evidence="6">
    <location>
        <begin position="101"/>
        <end position="124"/>
    </location>
</feature>
<gene>
    <name evidence="8" type="ORF">METZ01_LOCUS299815</name>
</gene>
<feature type="non-terminal residue" evidence="8">
    <location>
        <position position="184"/>
    </location>
</feature>
<keyword evidence="2" id="KW-1003">Cell membrane</keyword>
<evidence type="ECO:0000256" key="6">
    <source>
        <dbReference type="SAM" id="Phobius"/>
    </source>
</evidence>
<evidence type="ECO:0000256" key="5">
    <source>
        <dbReference type="ARBA" id="ARBA00023136"/>
    </source>
</evidence>
<keyword evidence="3 6" id="KW-0812">Transmembrane</keyword>
<dbReference type="InterPro" id="IPR025199">
    <property type="entry name" value="FtsK_4TM"/>
</dbReference>
<evidence type="ECO:0000256" key="3">
    <source>
        <dbReference type="ARBA" id="ARBA00022692"/>
    </source>
</evidence>
<dbReference type="EMBL" id="UINC01092945">
    <property type="protein sequence ID" value="SVC46961.1"/>
    <property type="molecule type" value="Genomic_DNA"/>
</dbReference>
<accession>A0A382MI51</accession>
<organism evidence="8">
    <name type="scientific">marine metagenome</name>
    <dbReference type="NCBI Taxonomy" id="408172"/>
    <lineage>
        <taxon>unclassified sequences</taxon>
        <taxon>metagenomes</taxon>
        <taxon>ecological metagenomes</taxon>
    </lineage>
</organism>
<feature type="domain" description="DNA translocase FtsK 4TM region" evidence="7">
    <location>
        <begin position="7"/>
        <end position="176"/>
    </location>
</feature>
<protein>
    <recommendedName>
        <fullName evidence="7">DNA translocase FtsK 4TM region domain-containing protein</fullName>
    </recommendedName>
</protein>
<evidence type="ECO:0000313" key="8">
    <source>
        <dbReference type="EMBL" id="SVC46961.1"/>
    </source>
</evidence>
<name>A0A382MI51_9ZZZZ</name>
<evidence type="ECO:0000259" key="7">
    <source>
        <dbReference type="Pfam" id="PF13491"/>
    </source>
</evidence>
<proteinExistence type="predicted"/>
<keyword evidence="5 6" id="KW-0472">Membrane</keyword>
<evidence type="ECO:0000256" key="1">
    <source>
        <dbReference type="ARBA" id="ARBA00004651"/>
    </source>
</evidence>
<feature type="transmembrane region" description="Helical" evidence="6">
    <location>
        <begin position="144"/>
        <end position="172"/>
    </location>
</feature>
<feature type="transmembrane region" description="Helical" evidence="6">
    <location>
        <begin position="50"/>
        <end position="81"/>
    </location>
</feature>
<dbReference type="GO" id="GO:0005886">
    <property type="term" value="C:plasma membrane"/>
    <property type="evidence" value="ECO:0007669"/>
    <property type="project" value="UniProtKB-SubCell"/>
</dbReference>
<reference evidence="8" key="1">
    <citation type="submission" date="2018-05" db="EMBL/GenBank/DDBJ databases">
        <authorList>
            <person name="Lanie J.A."/>
            <person name="Ng W.-L."/>
            <person name="Kazmierczak K.M."/>
            <person name="Andrzejewski T.M."/>
            <person name="Davidsen T.M."/>
            <person name="Wayne K.J."/>
            <person name="Tettelin H."/>
            <person name="Glass J.I."/>
            <person name="Rusch D."/>
            <person name="Podicherti R."/>
            <person name="Tsui H.-C.T."/>
            <person name="Winkler M.E."/>
        </authorList>
    </citation>
    <scope>NUCLEOTIDE SEQUENCE</scope>
</reference>
<evidence type="ECO:0000256" key="2">
    <source>
        <dbReference type="ARBA" id="ARBA00022475"/>
    </source>
</evidence>
<feature type="transmembrane region" description="Helical" evidence="6">
    <location>
        <begin position="12"/>
        <end position="30"/>
    </location>
</feature>
<keyword evidence="4 6" id="KW-1133">Transmembrane helix</keyword>
<sequence length="184" mass="20649">MFNKGSILRESVIIALFSFALILLISLITYNSDDPGFNTTGTNQEMANYVGLVGAYFSSFTIAFVGLASYFFPILFFVYGFNLMDRKNQVKSYQPLILIKFVAFVFVLLSTCGLTSMHLSISWMPEESGGIIGLIIASFLLKGLGIIGTTLLLSAIWLAFMPIFIGFSWIRLMRQLIRIFKKFI</sequence>
<dbReference type="Pfam" id="PF13491">
    <property type="entry name" value="FtsK_4TM"/>
    <property type="match status" value="1"/>
</dbReference>
<evidence type="ECO:0000256" key="4">
    <source>
        <dbReference type="ARBA" id="ARBA00022989"/>
    </source>
</evidence>
<comment type="subcellular location">
    <subcellularLocation>
        <location evidence="1">Cell membrane</location>
        <topology evidence="1">Multi-pass membrane protein</topology>
    </subcellularLocation>
</comment>
<dbReference type="AlphaFoldDB" id="A0A382MI51"/>